<dbReference type="VEuPathDB" id="CryptoDB:Cvel_18231"/>
<evidence type="ECO:0000256" key="1">
    <source>
        <dbReference type="SAM" id="Phobius"/>
    </source>
</evidence>
<evidence type="ECO:0000256" key="2">
    <source>
        <dbReference type="SAM" id="SignalP"/>
    </source>
</evidence>
<evidence type="ECO:0008006" key="4">
    <source>
        <dbReference type="Google" id="ProtNLM"/>
    </source>
</evidence>
<reference evidence="3" key="1">
    <citation type="submission" date="2014-11" db="EMBL/GenBank/DDBJ databases">
        <authorList>
            <person name="Otto D Thomas"/>
            <person name="Naeem Raeece"/>
        </authorList>
    </citation>
    <scope>NUCLEOTIDE SEQUENCE</scope>
</reference>
<feature type="signal peptide" evidence="2">
    <location>
        <begin position="1"/>
        <end position="18"/>
    </location>
</feature>
<dbReference type="EMBL" id="CDMZ01000548">
    <property type="protein sequence ID" value="CEM16600.1"/>
    <property type="molecule type" value="Genomic_DNA"/>
</dbReference>
<evidence type="ECO:0000313" key="3">
    <source>
        <dbReference type="EMBL" id="CEM16600.1"/>
    </source>
</evidence>
<feature type="transmembrane region" description="Helical" evidence="1">
    <location>
        <begin position="115"/>
        <end position="135"/>
    </location>
</feature>
<dbReference type="SUPFAM" id="SSF57850">
    <property type="entry name" value="RING/U-box"/>
    <property type="match status" value="1"/>
</dbReference>
<keyword evidence="1" id="KW-0472">Membrane</keyword>
<dbReference type="AlphaFoldDB" id="A0A0G4FQ90"/>
<keyword evidence="2" id="KW-0732">Signal</keyword>
<feature type="transmembrane region" description="Helical" evidence="1">
    <location>
        <begin position="52"/>
        <end position="72"/>
    </location>
</feature>
<organism evidence="3">
    <name type="scientific">Chromera velia CCMP2878</name>
    <dbReference type="NCBI Taxonomy" id="1169474"/>
    <lineage>
        <taxon>Eukaryota</taxon>
        <taxon>Sar</taxon>
        <taxon>Alveolata</taxon>
        <taxon>Colpodellida</taxon>
        <taxon>Chromeraceae</taxon>
        <taxon>Chromera</taxon>
    </lineage>
</organism>
<gene>
    <name evidence="3" type="ORF">Cvel_18231</name>
</gene>
<proteinExistence type="predicted"/>
<keyword evidence="1" id="KW-1133">Transmembrane helix</keyword>
<accession>A0A0G4FQ90</accession>
<protein>
    <recommendedName>
        <fullName evidence="4">RING-type domain-containing protein</fullName>
    </recommendedName>
</protein>
<keyword evidence="1" id="KW-0812">Transmembrane</keyword>
<feature type="transmembrane region" description="Helical" evidence="1">
    <location>
        <begin position="84"/>
        <end position="109"/>
    </location>
</feature>
<feature type="chain" id="PRO_5005189103" description="RING-type domain-containing protein" evidence="2">
    <location>
        <begin position="19"/>
        <end position="374"/>
    </location>
</feature>
<sequence>MKATIAFTLLFGFAMVVAQGPINELFNWIIFRSRGLSPILSAGSPGEDYVKFVYGITGAVIVGWMVSLYLIVSSPLWSKRDPVGWNLVGCSMASWFVLDTAMSFVTGFWPNCVLNVVFLFPFGVLLLLSPALCASKPTMSEPLEMDFTLTPATSFSYKRMVVGDIILIRRNTEIDDWCSICLEQVKPGEMGFDFRLCLPSEDPHTAHAKCLLLTAAKDNILTCPQCPQASKQLTDAEIAFLRRRSVDLTPEDLEGLRLDHEAEMEVRARLSSSTEGTSMTTTTTKVVIEEGGVNVPCPSCRATKKLTQAEMAFLRKRSVDLIPETLEDLRLDHEVEVELRALASTTNTTTTTTTTKVVIEEGGVNVGCCCCPAL</sequence>
<name>A0A0G4FQ90_9ALVE</name>